<evidence type="ECO:0000256" key="1">
    <source>
        <dbReference type="ARBA" id="ARBA00004821"/>
    </source>
</evidence>
<dbReference type="InterPro" id="IPR045864">
    <property type="entry name" value="aa-tRNA-synth_II/BPL/LPL"/>
</dbReference>
<dbReference type="SUPFAM" id="SSF55681">
    <property type="entry name" value="Class II aaRS and biotin synthetases"/>
    <property type="match status" value="1"/>
</dbReference>
<dbReference type="PANTHER" id="PTHR10993">
    <property type="entry name" value="OCTANOYLTRANSFERASE"/>
    <property type="match status" value="1"/>
</dbReference>
<comment type="caution">
    <text evidence="8">The sequence shown here is derived from an EMBL/GenBank/DDBJ whole genome shotgun (WGS) entry which is preliminary data.</text>
</comment>
<keyword evidence="4" id="KW-0808">Transferase</keyword>
<dbReference type="Pfam" id="PF21948">
    <property type="entry name" value="LplA-B_cat"/>
    <property type="match status" value="1"/>
</dbReference>
<dbReference type="AlphaFoldDB" id="A0AAN6RS18"/>
<evidence type="ECO:0000259" key="7">
    <source>
        <dbReference type="PROSITE" id="PS51733"/>
    </source>
</evidence>
<proteinExistence type="inferred from homology"/>
<name>A0AAN6RS18_9PEZI</name>
<keyword evidence="5" id="KW-0012">Acyltransferase</keyword>
<evidence type="ECO:0000256" key="2">
    <source>
        <dbReference type="ARBA" id="ARBA00007907"/>
    </source>
</evidence>
<dbReference type="GO" id="GO:0009249">
    <property type="term" value="P:protein lipoylation"/>
    <property type="evidence" value="ECO:0007669"/>
    <property type="project" value="InterPro"/>
</dbReference>
<evidence type="ECO:0000256" key="5">
    <source>
        <dbReference type="ARBA" id="ARBA00023315"/>
    </source>
</evidence>
<reference evidence="8" key="2">
    <citation type="submission" date="2023-05" db="EMBL/GenBank/DDBJ databases">
        <authorList>
            <consortium name="Lawrence Berkeley National Laboratory"/>
            <person name="Steindorff A."/>
            <person name="Hensen N."/>
            <person name="Bonometti L."/>
            <person name="Westerberg I."/>
            <person name="Brannstrom I.O."/>
            <person name="Guillou S."/>
            <person name="Cros-Aarteil S."/>
            <person name="Calhoun S."/>
            <person name="Haridas S."/>
            <person name="Kuo A."/>
            <person name="Mondo S."/>
            <person name="Pangilinan J."/>
            <person name="Riley R."/>
            <person name="Labutti K."/>
            <person name="Andreopoulos B."/>
            <person name="Lipzen A."/>
            <person name="Chen C."/>
            <person name="Yanf M."/>
            <person name="Daum C."/>
            <person name="Ng V."/>
            <person name="Clum A."/>
            <person name="Ohm R."/>
            <person name="Martin F."/>
            <person name="Silar P."/>
            <person name="Natvig D."/>
            <person name="Lalanne C."/>
            <person name="Gautier V."/>
            <person name="Ament-Velasquez S.L."/>
            <person name="Kruys A."/>
            <person name="Hutchinson M.I."/>
            <person name="Powell A.J."/>
            <person name="Barry K."/>
            <person name="Miller A.N."/>
            <person name="Grigoriev I.V."/>
            <person name="Debuchy R."/>
            <person name="Gladieux P."/>
            <person name="Thoren M.H."/>
            <person name="Johannesson H."/>
        </authorList>
    </citation>
    <scope>NUCLEOTIDE SEQUENCE</scope>
    <source>
        <strain evidence="8">CBS 103.79</strain>
    </source>
</reference>
<evidence type="ECO:0000313" key="8">
    <source>
        <dbReference type="EMBL" id="KAK3900890.1"/>
    </source>
</evidence>
<dbReference type="InterPro" id="IPR000544">
    <property type="entry name" value="Octanoyltransferase"/>
</dbReference>
<feature type="compositionally biased region" description="Acidic residues" evidence="6">
    <location>
        <begin position="316"/>
        <end position="329"/>
    </location>
</feature>
<evidence type="ECO:0000256" key="6">
    <source>
        <dbReference type="SAM" id="MobiDB-lite"/>
    </source>
</evidence>
<feature type="region of interest" description="Disordered" evidence="6">
    <location>
        <begin position="315"/>
        <end position="340"/>
    </location>
</feature>
<gene>
    <name evidence="8" type="ORF">C8A05DRAFT_16861</name>
</gene>
<dbReference type="PANTHER" id="PTHR10993:SF7">
    <property type="entry name" value="LIPOYLTRANSFERASE 2, MITOCHONDRIAL-RELATED"/>
    <property type="match status" value="1"/>
</dbReference>
<keyword evidence="9" id="KW-1185">Reference proteome</keyword>
<dbReference type="Proteomes" id="UP001303889">
    <property type="component" value="Unassembled WGS sequence"/>
</dbReference>
<comment type="pathway">
    <text evidence="1">Protein modification; protein lipoylation via endogenous pathway; protein N(6)-(lipoyl)lysine from octanoyl-[acyl-carrier-protein]: step 1/2.</text>
</comment>
<dbReference type="NCBIfam" id="TIGR00214">
    <property type="entry name" value="lipB"/>
    <property type="match status" value="1"/>
</dbReference>
<accession>A0AAN6RS18</accession>
<feature type="domain" description="BPL/LPL catalytic" evidence="7">
    <location>
        <begin position="51"/>
        <end position="272"/>
    </location>
</feature>
<evidence type="ECO:0000313" key="9">
    <source>
        <dbReference type="Proteomes" id="UP001303889"/>
    </source>
</evidence>
<reference evidence="8" key="1">
    <citation type="journal article" date="2023" name="Mol. Phylogenet. Evol.">
        <title>Genome-scale phylogeny and comparative genomics of the fungal order Sordariales.</title>
        <authorList>
            <person name="Hensen N."/>
            <person name="Bonometti L."/>
            <person name="Westerberg I."/>
            <person name="Brannstrom I.O."/>
            <person name="Guillou S."/>
            <person name="Cros-Aarteil S."/>
            <person name="Calhoun S."/>
            <person name="Haridas S."/>
            <person name="Kuo A."/>
            <person name="Mondo S."/>
            <person name="Pangilinan J."/>
            <person name="Riley R."/>
            <person name="LaButti K."/>
            <person name="Andreopoulos B."/>
            <person name="Lipzen A."/>
            <person name="Chen C."/>
            <person name="Yan M."/>
            <person name="Daum C."/>
            <person name="Ng V."/>
            <person name="Clum A."/>
            <person name="Steindorff A."/>
            <person name="Ohm R.A."/>
            <person name="Martin F."/>
            <person name="Silar P."/>
            <person name="Natvig D.O."/>
            <person name="Lalanne C."/>
            <person name="Gautier V."/>
            <person name="Ament-Velasquez S.L."/>
            <person name="Kruys A."/>
            <person name="Hutchinson M.I."/>
            <person name="Powell A.J."/>
            <person name="Barry K."/>
            <person name="Miller A.N."/>
            <person name="Grigoriev I.V."/>
            <person name="Debuchy R."/>
            <person name="Gladieux P."/>
            <person name="Hiltunen Thoren M."/>
            <person name="Johannesson H."/>
        </authorList>
    </citation>
    <scope>NUCLEOTIDE SEQUENCE</scope>
    <source>
        <strain evidence="8">CBS 103.79</strain>
    </source>
</reference>
<dbReference type="PROSITE" id="PS51733">
    <property type="entry name" value="BPL_LPL_CATALYTIC"/>
    <property type="match status" value="1"/>
</dbReference>
<evidence type="ECO:0000256" key="4">
    <source>
        <dbReference type="ARBA" id="ARBA00022679"/>
    </source>
</evidence>
<dbReference type="EC" id="2.3.1.181" evidence="3"/>
<dbReference type="InterPro" id="IPR004143">
    <property type="entry name" value="BPL_LPL_catalytic"/>
</dbReference>
<dbReference type="Gene3D" id="3.30.930.10">
    <property type="entry name" value="Bira Bifunctional Protein, Domain 2"/>
    <property type="match status" value="1"/>
</dbReference>
<comment type="similarity">
    <text evidence="2">Belongs to the LipB family.</text>
</comment>
<dbReference type="EMBL" id="MU855628">
    <property type="protein sequence ID" value="KAK3900890.1"/>
    <property type="molecule type" value="Genomic_DNA"/>
</dbReference>
<sequence>MALLRHLHLPSAHPHYIPYALANRVQEHLRRGHLDFKDAVSSTSPIRQAREPPPPTLVTFTPSPIYTLGRRQTGPLPAATIARLTAPLRIPSPSQTGRNDHETAATLTPQVLPSPRGGLTTYHGPGQVVLWPVLDLKSPLHKNFTVKCYARLLENTTIAVLASVFGIRAGTTEDPGVWAAASSGREEDARKIAALGVHLRRHVAALGTALNLAMPGPEVTDEGLNPWARIVACGLEGKGVTSVAGEVGGGGARGRVMQMLEAKMVSGKDGPVLGMEEATARLWAGEFSQRIGLGEGVEVVERGEAVRLMERLVREGDEEGGEAAPEQEEREYLARLGTGR</sequence>
<dbReference type="GO" id="GO:0033819">
    <property type="term" value="F:lipoyl(octanoyl) transferase activity"/>
    <property type="evidence" value="ECO:0007669"/>
    <property type="project" value="UniProtKB-EC"/>
</dbReference>
<organism evidence="8 9">
    <name type="scientific">Staphylotrichum tortipilum</name>
    <dbReference type="NCBI Taxonomy" id="2831512"/>
    <lineage>
        <taxon>Eukaryota</taxon>
        <taxon>Fungi</taxon>
        <taxon>Dikarya</taxon>
        <taxon>Ascomycota</taxon>
        <taxon>Pezizomycotina</taxon>
        <taxon>Sordariomycetes</taxon>
        <taxon>Sordariomycetidae</taxon>
        <taxon>Sordariales</taxon>
        <taxon>Chaetomiaceae</taxon>
        <taxon>Staphylotrichum</taxon>
    </lineage>
</organism>
<protein>
    <recommendedName>
        <fullName evidence="3">lipoyl(octanoyl) transferase</fullName>
        <ecNumber evidence="3">2.3.1.181</ecNumber>
    </recommendedName>
</protein>
<evidence type="ECO:0000256" key="3">
    <source>
        <dbReference type="ARBA" id="ARBA00012334"/>
    </source>
</evidence>